<keyword evidence="1" id="KW-0472">Membrane</keyword>
<accession>A0A6J5ZT52</accession>
<keyword evidence="1" id="KW-1133">Transmembrane helix</keyword>
<dbReference type="EMBL" id="CAESAJ010000180">
    <property type="protein sequence ID" value="CAB4343987.1"/>
    <property type="molecule type" value="Genomic_DNA"/>
</dbReference>
<evidence type="ECO:0000313" key="2">
    <source>
        <dbReference type="EMBL" id="CAB4343987.1"/>
    </source>
</evidence>
<name>A0A6J5ZT52_9ZZZZ</name>
<protein>
    <submittedName>
        <fullName evidence="2">Unannotated protein</fullName>
    </submittedName>
</protein>
<reference evidence="2" key="1">
    <citation type="submission" date="2020-05" db="EMBL/GenBank/DDBJ databases">
        <authorList>
            <person name="Chiriac C."/>
            <person name="Salcher M."/>
            <person name="Ghai R."/>
            <person name="Kavagutti S V."/>
        </authorList>
    </citation>
    <scope>NUCLEOTIDE SEQUENCE</scope>
</reference>
<organism evidence="2">
    <name type="scientific">freshwater metagenome</name>
    <dbReference type="NCBI Taxonomy" id="449393"/>
    <lineage>
        <taxon>unclassified sequences</taxon>
        <taxon>metagenomes</taxon>
        <taxon>ecological metagenomes</taxon>
    </lineage>
</organism>
<evidence type="ECO:0000256" key="1">
    <source>
        <dbReference type="SAM" id="Phobius"/>
    </source>
</evidence>
<gene>
    <name evidence="2" type="ORF">UFOPK3770_01240</name>
</gene>
<feature type="transmembrane region" description="Helical" evidence="1">
    <location>
        <begin position="37"/>
        <end position="57"/>
    </location>
</feature>
<dbReference type="AlphaFoldDB" id="A0A6J5ZT52"/>
<keyword evidence="1" id="KW-0812">Transmembrane</keyword>
<proteinExistence type="predicted"/>
<sequence length="65" mass="6839">MGSGDDANSSIRLRVAATASKALSEIFTVASCRAMSITSLIVIPVVLMTTVVLLKLFMDSLFDCG</sequence>